<dbReference type="SUPFAM" id="SSF56655">
    <property type="entry name" value="Carbohydrate phosphatase"/>
    <property type="match status" value="1"/>
</dbReference>
<feature type="binding site" evidence="2">
    <location>
        <position position="91"/>
    </location>
    <ligand>
        <name>Mg(2+)</name>
        <dbReference type="ChEBI" id="CHEBI:18420"/>
        <label>1</label>
        <note>catalytic</note>
    </ligand>
</feature>
<dbReference type="OrthoDB" id="9785695at2"/>
<organism evidence="3 4">
    <name type="scientific">Zavarzinia aquatilis</name>
    <dbReference type="NCBI Taxonomy" id="2211142"/>
    <lineage>
        <taxon>Bacteria</taxon>
        <taxon>Pseudomonadati</taxon>
        <taxon>Pseudomonadota</taxon>
        <taxon>Alphaproteobacteria</taxon>
        <taxon>Rhodospirillales</taxon>
        <taxon>Zavarziniaceae</taxon>
        <taxon>Zavarzinia</taxon>
    </lineage>
</organism>
<dbReference type="Pfam" id="PF00459">
    <property type="entry name" value="Inositol_P"/>
    <property type="match status" value="1"/>
</dbReference>
<dbReference type="PANTHER" id="PTHR20854">
    <property type="entry name" value="INOSITOL MONOPHOSPHATASE"/>
    <property type="match status" value="1"/>
</dbReference>
<accession>A0A317DUE9</accession>
<dbReference type="GO" id="GO:0046872">
    <property type="term" value="F:metal ion binding"/>
    <property type="evidence" value="ECO:0007669"/>
    <property type="project" value="UniProtKB-KW"/>
</dbReference>
<keyword evidence="4" id="KW-1185">Reference proteome</keyword>
<dbReference type="Proteomes" id="UP000245461">
    <property type="component" value="Unassembled WGS sequence"/>
</dbReference>
<comment type="caution">
    <text evidence="3">The sequence shown here is derived from an EMBL/GenBank/DDBJ whole genome shotgun (WGS) entry which is preliminary data.</text>
</comment>
<gene>
    <name evidence="3" type="ORF">DKG74_21025</name>
</gene>
<evidence type="ECO:0000256" key="1">
    <source>
        <dbReference type="ARBA" id="ARBA00009759"/>
    </source>
</evidence>
<dbReference type="Gene3D" id="3.40.190.80">
    <property type="match status" value="1"/>
</dbReference>
<feature type="binding site" evidence="2">
    <location>
        <position position="90"/>
    </location>
    <ligand>
        <name>Mg(2+)</name>
        <dbReference type="ChEBI" id="CHEBI:18420"/>
        <label>2</label>
    </ligand>
</feature>
<dbReference type="Gene3D" id="3.30.540.10">
    <property type="entry name" value="Fructose-1,6-Bisphosphatase, subunit A, domain 1"/>
    <property type="match status" value="1"/>
</dbReference>
<dbReference type="PRINTS" id="PR00377">
    <property type="entry name" value="IMPHPHTASES"/>
</dbReference>
<dbReference type="InterPro" id="IPR000760">
    <property type="entry name" value="Inositol_monophosphatase-like"/>
</dbReference>
<dbReference type="RefSeq" id="WP_109908146.1">
    <property type="nucleotide sequence ID" value="NZ_QGLE01000023.1"/>
</dbReference>
<proteinExistence type="inferred from homology"/>
<dbReference type="PANTHER" id="PTHR20854:SF4">
    <property type="entry name" value="INOSITOL-1-MONOPHOSPHATASE-RELATED"/>
    <property type="match status" value="1"/>
</dbReference>
<evidence type="ECO:0000313" key="3">
    <source>
        <dbReference type="EMBL" id="PWR17600.1"/>
    </source>
</evidence>
<feature type="binding site" evidence="2">
    <location>
        <position position="65"/>
    </location>
    <ligand>
        <name>Mg(2+)</name>
        <dbReference type="ChEBI" id="CHEBI:18420"/>
        <label>1</label>
        <note>catalytic</note>
    </ligand>
</feature>
<evidence type="ECO:0000313" key="4">
    <source>
        <dbReference type="Proteomes" id="UP000245461"/>
    </source>
</evidence>
<dbReference type="AlphaFoldDB" id="A0A317DUE9"/>
<evidence type="ECO:0000256" key="2">
    <source>
        <dbReference type="PIRSR" id="PIRSR600760-2"/>
    </source>
</evidence>
<dbReference type="GO" id="GO:0008934">
    <property type="term" value="F:inositol monophosphate 1-phosphatase activity"/>
    <property type="evidence" value="ECO:0007669"/>
    <property type="project" value="TreeGrafter"/>
</dbReference>
<dbReference type="GO" id="GO:0006020">
    <property type="term" value="P:inositol metabolic process"/>
    <property type="evidence" value="ECO:0007669"/>
    <property type="project" value="TreeGrafter"/>
</dbReference>
<dbReference type="EMBL" id="QGLE01000023">
    <property type="protein sequence ID" value="PWR17600.1"/>
    <property type="molecule type" value="Genomic_DNA"/>
</dbReference>
<name>A0A317DUE9_9PROT</name>
<keyword evidence="2" id="KW-0460">Magnesium</keyword>
<feature type="binding site" evidence="2">
    <location>
        <position position="212"/>
    </location>
    <ligand>
        <name>Mg(2+)</name>
        <dbReference type="ChEBI" id="CHEBI:18420"/>
        <label>1</label>
        <note>catalytic</note>
    </ligand>
</feature>
<protein>
    <submittedName>
        <fullName evidence="3">Inositol monophosphatase</fullName>
    </submittedName>
</protein>
<feature type="binding site" evidence="2">
    <location>
        <position position="88"/>
    </location>
    <ligand>
        <name>Mg(2+)</name>
        <dbReference type="ChEBI" id="CHEBI:18420"/>
        <label>1</label>
        <note>catalytic</note>
    </ligand>
</feature>
<sequence length="266" mass="28855">MLDRIAELIRDVAEAELLPRFRRLAGHEIEEKSPGDIVTVADRAAEDRLTLGLASLVPGCIVIGEEAAHADPAILDRLADEGVVFVVDPLDGTANFAAGRPEFAVMVAQLQRGRPVAAWIYDALGRRMAMAEAGSGTRLDGLEVRLGKAPPLAKAKGAAQTRFLDQPWRDRLDARRHEFVDVGSTLCAGHDYLRLLGGAVDFLLYWRTLPWDHAPGCLLVQEAGGKSARPDGRAFVCDRASRGILSAGDESLWRQVRATLLPHLGN</sequence>
<keyword evidence="2" id="KW-0479">Metal-binding</keyword>
<reference evidence="3 4" key="1">
    <citation type="submission" date="2018-05" db="EMBL/GenBank/DDBJ databases">
        <title>Zavarzinia sp. HR-AS.</title>
        <authorList>
            <person name="Lee Y."/>
            <person name="Jeon C.O."/>
        </authorList>
    </citation>
    <scope>NUCLEOTIDE SEQUENCE [LARGE SCALE GENOMIC DNA]</scope>
    <source>
        <strain evidence="3 4">HR-AS</strain>
    </source>
</reference>
<dbReference type="GO" id="GO:0007165">
    <property type="term" value="P:signal transduction"/>
    <property type="evidence" value="ECO:0007669"/>
    <property type="project" value="TreeGrafter"/>
</dbReference>
<comment type="similarity">
    <text evidence="1">Belongs to the inositol monophosphatase superfamily.</text>
</comment>
<comment type="cofactor">
    <cofactor evidence="2">
        <name>Mg(2+)</name>
        <dbReference type="ChEBI" id="CHEBI:18420"/>
    </cofactor>
</comment>